<proteinExistence type="predicted"/>
<reference evidence="2 3" key="1">
    <citation type="submission" date="2018-03" db="EMBL/GenBank/DDBJ databases">
        <title>Genomic Encyclopedia of Type Strains, Phase III (KMG-III): the genomes of soil and plant-associated and newly described type strains.</title>
        <authorList>
            <person name="Whitman W."/>
        </authorList>
    </citation>
    <scope>NUCLEOTIDE SEQUENCE [LARGE SCALE GENOMIC DNA]</scope>
    <source>
        <strain evidence="2 3">CGMCC 4.7067</strain>
    </source>
</reference>
<organism evidence="2 3">
    <name type="scientific">Glycomyces artemisiae</name>
    <dbReference type="NCBI Taxonomy" id="1076443"/>
    <lineage>
        <taxon>Bacteria</taxon>
        <taxon>Bacillati</taxon>
        <taxon>Actinomycetota</taxon>
        <taxon>Actinomycetes</taxon>
        <taxon>Glycomycetales</taxon>
        <taxon>Glycomycetaceae</taxon>
        <taxon>Glycomyces</taxon>
    </lineage>
</organism>
<dbReference type="AlphaFoldDB" id="A0A2T0UF29"/>
<protein>
    <submittedName>
        <fullName evidence="2">Uncharacterized protein</fullName>
    </submittedName>
</protein>
<keyword evidence="1" id="KW-0472">Membrane</keyword>
<name>A0A2T0UF29_9ACTN</name>
<keyword evidence="3" id="KW-1185">Reference proteome</keyword>
<feature type="transmembrane region" description="Helical" evidence="1">
    <location>
        <begin position="47"/>
        <end position="64"/>
    </location>
</feature>
<feature type="transmembrane region" description="Helical" evidence="1">
    <location>
        <begin position="21"/>
        <end position="41"/>
    </location>
</feature>
<sequence>MSEQAPVQVRTARSIGGVLEVLGVVVGLAGVFGGLVLAANVGVVPGLAAGLGAVVSGAVVYGLGQVLDTLAAILLEVWEQGGD</sequence>
<dbReference type="Proteomes" id="UP000238176">
    <property type="component" value="Unassembled WGS sequence"/>
</dbReference>
<evidence type="ECO:0000256" key="1">
    <source>
        <dbReference type="SAM" id="Phobius"/>
    </source>
</evidence>
<keyword evidence="1" id="KW-0812">Transmembrane</keyword>
<dbReference type="EMBL" id="PVTJ01000009">
    <property type="protein sequence ID" value="PRY56427.1"/>
    <property type="molecule type" value="Genomic_DNA"/>
</dbReference>
<evidence type="ECO:0000313" key="2">
    <source>
        <dbReference type="EMBL" id="PRY56427.1"/>
    </source>
</evidence>
<accession>A0A2T0UF29</accession>
<gene>
    <name evidence="2" type="ORF">B0I28_10976</name>
</gene>
<dbReference type="RefSeq" id="WP_146148184.1">
    <property type="nucleotide sequence ID" value="NZ_PVTJ01000009.1"/>
</dbReference>
<keyword evidence="1" id="KW-1133">Transmembrane helix</keyword>
<evidence type="ECO:0000313" key="3">
    <source>
        <dbReference type="Proteomes" id="UP000238176"/>
    </source>
</evidence>
<comment type="caution">
    <text evidence="2">The sequence shown here is derived from an EMBL/GenBank/DDBJ whole genome shotgun (WGS) entry which is preliminary data.</text>
</comment>